<dbReference type="InterPro" id="IPR052917">
    <property type="entry name" value="Stress-Dev_Protein"/>
</dbReference>
<evidence type="ECO:0000313" key="2">
    <source>
        <dbReference type="EMBL" id="MFC7337897.1"/>
    </source>
</evidence>
<feature type="domain" description="General stress protein FMN-binding split barrel" evidence="1">
    <location>
        <begin position="11"/>
        <end position="155"/>
    </location>
</feature>
<gene>
    <name evidence="2" type="ORF">ACFQY0_11965</name>
</gene>
<accession>A0ABW2L6F7</accession>
<keyword evidence="3" id="KW-1185">Reference proteome</keyword>
<dbReference type="Pfam" id="PF16242">
    <property type="entry name" value="Pyrid_ox_like"/>
    <property type="match status" value="1"/>
</dbReference>
<reference evidence="3" key="1">
    <citation type="journal article" date="2019" name="Int. J. Syst. Evol. Microbiol.">
        <title>The Global Catalogue of Microorganisms (GCM) 10K type strain sequencing project: providing services to taxonomists for standard genome sequencing and annotation.</title>
        <authorList>
            <consortium name="The Broad Institute Genomics Platform"/>
            <consortium name="The Broad Institute Genome Sequencing Center for Infectious Disease"/>
            <person name="Wu L."/>
            <person name="Ma J."/>
        </authorList>
    </citation>
    <scope>NUCLEOTIDE SEQUENCE [LARGE SCALE GENOMIC DNA]</scope>
    <source>
        <strain evidence="3">CGMCC 4.1467</strain>
    </source>
</reference>
<comment type="caution">
    <text evidence="2">The sequence shown here is derived from an EMBL/GenBank/DDBJ whole genome shotgun (WGS) entry which is preliminary data.</text>
</comment>
<proteinExistence type="predicted"/>
<dbReference type="SUPFAM" id="SSF50475">
    <property type="entry name" value="FMN-binding split barrel"/>
    <property type="match status" value="1"/>
</dbReference>
<dbReference type="PANTHER" id="PTHR34818">
    <property type="entry name" value="PROTEIN BLI-3"/>
    <property type="match status" value="1"/>
</dbReference>
<dbReference type="RefSeq" id="WP_379712633.1">
    <property type="nucleotide sequence ID" value="NZ_JBHTBS010000005.1"/>
</dbReference>
<organism evidence="2 3">
    <name type="scientific">Haloferula chungangensis</name>
    <dbReference type="NCBI Taxonomy" id="1048331"/>
    <lineage>
        <taxon>Bacteria</taxon>
        <taxon>Pseudomonadati</taxon>
        <taxon>Verrucomicrobiota</taxon>
        <taxon>Verrucomicrobiia</taxon>
        <taxon>Verrucomicrobiales</taxon>
        <taxon>Verrucomicrobiaceae</taxon>
        <taxon>Haloferula</taxon>
    </lineage>
</organism>
<evidence type="ECO:0000259" key="1">
    <source>
        <dbReference type="Pfam" id="PF16242"/>
    </source>
</evidence>
<dbReference type="Gene3D" id="2.30.110.10">
    <property type="entry name" value="Electron Transport, Fmn-binding Protein, Chain A"/>
    <property type="match status" value="1"/>
</dbReference>
<protein>
    <submittedName>
        <fullName evidence="2">Pyridoxamine 5'-phosphate oxidase family protein</fullName>
    </submittedName>
</protein>
<dbReference type="InterPro" id="IPR012349">
    <property type="entry name" value="Split_barrel_FMN-bd"/>
</dbReference>
<dbReference type="Proteomes" id="UP001596472">
    <property type="component" value="Unassembled WGS sequence"/>
</dbReference>
<evidence type="ECO:0000313" key="3">
    <source>
        <dbReference type="Proteomes" id="UP001596472"/>
    </source>
</evidence>
<dbReference type="EMBL" id="JBHTBS010000005">
    <property type="protein sequence ID" value="MFC7337897.1"/>
    <property type="molecule type" value="Genomic_DNA"/>
</dbReference>
<dbReference type="InterPro" id="IPR038725">
    <property type="entry name" value="YdaG_split_barrel_FMN-bd"/>
</dbReference>
<sequence>MSTIKNLTGQDAVYKLRELIGESPTCMLATQLGVVPFHVCPMQAQQIDKEGRIWFFSGADSEHNRHIATDGRVQLILTNSKDFEFLTVFGTATIVRDDQAKIDELWSTAVSAWFPGGKEDPNLTLLSIEPNKAHYWETHNGNIVTMAKMIGDAIFKTDSEIGVEGNLNV</sequence>
<dbReference type="PANTHER" id="PTHR34818:SF1">
    <property type="entry name" value="PROTEIN BLI-3"/>
    <property type="match status" value="1"/>
</dbReference>
<name>A0ABW2L6F7_9BACT</name>